<dbReference type="Gramene" id="OMERI01G10540.1">
    <property type="protein sequence ID" value="OMERI01G10540.1"/>
    <property type="gene ID" value="OMERI01G10540"/>
</dbReference>
<accession>A0A0E0C0F8</accession>
<reference evidence="2" key="2">
    <citation type="submission" date="2018-05" db="EMBL/GenBank/DDBJ databases">
        <title>OmerRS3 (Oryza meridionalis Reference Sequence Version 3).</title>
        <authorList>
            <person name="Zhang J."/>
            <person name="Kudrna D."/>
            <person name="Lee S."/>
            <person name="Talag J."/>
            <person name="Welchert J."/>
            <person name="Wing R.A."/>
        </authorList>
    </citation>
    <scope>NUCLEOTIDE SEQUENCE [LARGE SCALE GENOMIC DNA]</scope>
    <source>
        <strain evidence="2">cv. OR44</strain>
    </source>
</reference>
<evidence type="ECO:0000313" key="2">
    <source>
        <dbReference type="EnsemblPlants" id="OMERI01G10540.1"/>
    </source>
</evidence>
<evidence type="ECO:0000313" key="3">
    <source>
        <dbReference type="Proteomes" id="UP000008021"/>
    </source>
</evidence>
<keyword evidence="1" id="KW-1133">Transmembrane helix</keyword>
<sequence>MDQSLYTGSSSTRNPVTAAVEAAGCAYIGLRWLRRAVWRLVELYVVALSGPLVARVAAAPDMPAPWRGGTIAVDPYAFAVPFVPVVLLKRTGKCY</sequence>
<dbReference type="EnsemblPlants" id="OMERI01G10540.1">
    <property type="protein sequence ID" value="OMERI01G10540.1"/>
    <property type="gene ID" value="OMERI01G10540"/>
</dbReference>
<reference evidence="2" key="1">
    <citation type="submission" date="2015-04" db="UniProtKB">
        <authorList>
            <consortium name="EnsemblPlants"/>
        </authorList>
    </citation>
    <scope>IDENTIFICATION</scope>
</reference>
<dbReference type="HOGENOM" id="CLU_178824_0_0_1"/>
<dbReference type="AlphaFoldDB" id="A0A0E0C0F8"/>
<keyword evidence="1" id="KW-0472">Membrane</keyword>
<protein>
    <submittedName>
        <fullName evidence="2">Uncharacterized protein</fullName>
    </submittedName>
</protein>
<organism evidence="2">
    <name type="scientific">Oryza meridionalis</name>
    <dbReference type="NCBI Taxonomy" id="40149"/>
    <lineage>
        <taxon>Eukaryota</taxon>
        <taxon>Viridiplantae</taxon>
        <taxon>Streptophyta</taxon>
        <taxon>Embryophyta</taxon>
        <taxon>Tracheophyta</taxon>
        <taxon>Spermatophyta</taxon>
        <taxon>Magnoliopsida</taxon>
        <taxon>Liliopsida</taxon>
        <taxon>Poales</taxon>
        <taxon>Poaceae</taxon>
        <taxon>BOP clade</taxon>
        <taxon>Oryzoideae</taxon>
        <taxon>Oryzeae</taxon>
        <taxon>Oryzinae</taxon>
        <taxon>Oryza</taxon>
    </lineage>
</organism>
<keyword evidence="1" id="KW-0812">Transmembrane</keyword>
<keyword evidence="3" id="KW-1185">Reference proteome</keyword>
<feature type="transmembrane region" description="Helical" evidence="1">
    <location>
        <begin position="40"/>
        <end position="58"/>
    </location>
</feature>
<evidence type="ECO:0000256" key="1">
    <source>
        <dbReference type="SAM" id="Phobius"/>
    </source>
</evidence>
<feature type="transmembrane region" description="Helical" evidence="1">
    <location>
        <begin position="70"/>
        <end position="88"/>
    </location>
</feature>
<name>A0A0E0C0F8_9ORYZ</name>
<proteinExistence type="predicted"/>
<dbReference type="Proteomes" id="UP000008021">
    <property type="component" value="Chromosome 1"/>
</dbReference>